<proteinExistence type="predicted"/>
<accession>A0A3M7R6J0</accession>
<dbReference type="Proteomes" id="UP000276133">
    <property type="component" value="Unassembled WGS sequence"/>
</dbReference>
<gene>
    <name evidence="1" type="ORF">BpHYR1_034634</name>
</gene>
<sequence length="68" mass="7717">MLSALENAQEIAEQQIEPKGMNNICVESCKPHNLNLKAVLHFVEKNYSFCLPCLNAFKCQNSDLSYLK</sequence>
<reference evidence="1 2" key="1">
    <citation type="journal article" date="2018" name="Sci. Rep.">
        <title>Genomic signatures of local adaptation to the degree of environmental predictability in rotifers.</title>
        <authorList>
            <person name="Franch-Gras L."/>
            <person name="Hahn C."/>
            <person name="Garcia-Roger E.M."/>
            <person name="Carmona M.J."/>
            <person name="Serra M."/>
            <person name="Gomez A."/>
        </authorList>
    </citation>
    <scope>NUCLEOTIDE SEQUENCE [LARGE SCALE GENOMIC DNA]</scope>
    <source>
        <strain evidence="1">HYR1</strain>
    </source>
</reference>
<evidence type="ECO:0000313" key="2">
    <source>
        <dbReference type="Proteomes" id="UP000276133"/>
    </source>
</evidence>
<protein>
    <submittedName>
        <fullName evidence="1">Uncharacterized protein</fullName>
    </submittedName>
</protein>
<organism evidence="1 2">
    <name type="scientific">Brachionus plicatilis</name>
    <name type="common">Marine rotifer</name>
    <name type="synonym">Brachionus muelleri</name>
    <dbReference type="NCBI Taxonomy" id="10195"/>
    <lineage>
        <taxon>Eukaryota</taxon>
        <taxon>Metazoa</taxon>
        <taxon>Spiralia</taxon>
        <taxon>Gnathifera</taxon>
        <taxon>Rotifera</taxon>
        <taxon>Eurotatoria</taxon>
        <taxon>Monogononta</taxon>
        <taxon>Pseudotrocha</taxon>
        <taxon>Ploima</taxon>
        <taxon>Brachionidae</taxon>
        <taxon>Brachionus</taxon>
    </lineage>
</organism>
<dbReference type="EMBL" id="REGN01004122">
    <property type="protein sequence ID" value="RNA19011.1"/>
    <property type="molecule type" value="Genomic_DNA"/>
</dbReference>
<name>A0A3M7R6J0_BRAPC</name>
<comment type="caution">
    <text evidence="1">The sequence shown here is derived from an EMBL/GenBank/DDBJ whole genome shotgun (WGS) entry which is preliminary data.</text>
</comment>
<evidence type="ECO:0000313" key="1">
    <source>
        <dbReference type="EMBL" id="RNA19011.1"/>
    </source>
</evidence>
<dbReference type="AlphaFoldDB" id="A0A3M7R6J0"/>
<keyword evidence="2" id="KW-1185">Reference proteome</keyword>